<evidence type="ECO:0000256" key="2">
    <source>
        <dbReference type="ARBA" id="ARBA00022898"/>
    </source>
</evidence>
<dbReference type="Gene3D" id="3.90.1150.10">
    <property type="entry name" value="Aspartate Aminotransferase, domain 1"/>
    <property type="match status" value="1"/>
</dbReference>
<dbReference type="SUPFAM" id="SSF46785">
    <property type="entry name" value="Winged helix' DNA-binding domain"/>
    <property type="match status" value="1"/>
</dbReference>
<dbReference type="Pfam" id="PF00392">
    <property type="entry name" value="GntR"/>
    <property type="match status" value="1"/>
</dbReference>
<keyword evidence="3" id="KW-0805">Transcription regulation</keyword>
<name>A0A9J6P7C2_9CLOT</name>
<dbReference type="PROSITE" id="PS50949">
    <property type="entry name" value="HTH_GNTR"/>
    <property type="match status" value="1"/>
</dbReference>
<dbReference type="EMBL" id="JAGSOJ010000005">
    <property type="protein sequence ID" value="MCM1992156.1"/>
    <property type="molecule type" value="Genomic_DNA"/>
</dbReference>
<dbReference type="GO" id="GO:0003700">
    <property type="term" value="F:DNA-binding transcription factor activity"/>
    <property type="evidence" value="ECO:0007669"/>
    <property type="project" value="InterPro"/>
</dbReference>
<dbReference type="Pfam" id="PF00155">
    <property type="entry name" value="Aminotran_1_2"/>
    <property type="match status" value="1"/>
</dbReference>
<evidence type="ECO:0000256" key="4">
    <source>
        <dbReference type="ARBA" id="ARBA00023125"/>
    </source>
</evidence>
<dbReference type="CDD" id="cd07377">
    <property type="entry name" value="WHTH_GntR"/>
    <property type="match status" value="1"/>
</dbReference>
<evidence type="ECO:0000256" key="5">
    <source>
        <dbReference type="ARBA" id="ARBA00023163"/>
    </source>
</evidence>
<dbReference type="RefSeq" id="WP_250861322.1">
    <property type="nucleotide sequence ID" value="NZ_JAGSOJ010000005.1"/>
</dbReference>
<dbReference type="InterPro" id="IPR036390">
    <property type="entry name" value="WH_DNA-bd_sf"/>
</dbReference>
<dbReference type="InterPro" id="IPR004839">
    <property type="entry name" value="Aminotransferase_I/II_large"/>
</dbReference>
<dbReference type="GO" id="GO:0030170">
    <property type="term" value="F:pyridoxal phosphate binding"/>
    <property type="evidence" value="ECO:0007669"/>
    <property type="project" value="InterPro"/>
</dbReference>
<evidence type="ECO:0000256" key="1">
    <source>
        <dbReference type="ARBA" id="ARBA00005384"/>
    </source>
</evidence>
<dbReference type="InterPro" id="IPR051446">
    <property type="entry name" value="HTH_trans_reg/aminotransferase"/>
</dbReference>
<dbReference type="CDD" id="cd00609">
    <property type="entry name" value="AAT_like"/>
    <property type="match status" value="1"/>
</dbReference>
<dbReference type="GO" id="GO:0003677">
    <property type="term" value="F:DNA binding"/>
    <property type="evidence" value="ECO:0007669"/>
    <property type="project" value="UniProtKB-KW"/>
</dbReference>
<reference evidence="7" key="2">
    <citation type="submission" date="2021-04" db="EMBL/GenBank/DDBJ databases">
        <authorList>
            <person name="Dong X."/>
        </authorList>
    </citation>
    <scope>NUCLEOTIDE SEQUENCE</scope>
    <source>
        <strain evidence="7">ZWT</strain>
    </source>
</reference>
<dbReference type="Proteomes" id="UP001056429">
    <property type="component" value="Unassembled WGS sequence"/>
</dbReference>
<evidence type="ECO:0000259" key="6">
    <source>
        <dbReference type="PROSITE" id="PS50949"/>
    </source>
</evidence>
<dbReference type="Gene3D" id="1.10.10.10">
    <property type="entry name" value="Winged helix-like DNA-binding domain superfamily/Winged helix DNA-binding domain"/>
    <property type="match status" value="1"/>
</dbReference>
<gene>
    <name evidence="7" type="ORF">KDK92_20740</name>
</gene>
<dbReference type="PANTHER" id="PTHR46577">
    <property type="entry name" value="HTH-TYPE TRANSCRIPTIONAL REGULATORY PROTEIN GABR"/>
    <property type="match status" value="1"/>
</dbReference>
<keyword evidence="7" id="KW-0032">Aminotransferase</keyword>
<dbReference type="GO" id="GO:0008483">
    <property type="term" value="F:transaminase activity"/>
    <property type="evidence" value="ECO:0007669"/>
    <property type="project" value="UniProtKB-KW"/>
</dbReference>
<dbReference type="PANTHER" id="PTHR46577:SF1">
    <property type="entry name" value="HTH-TYPE TRANSCRIPTIONAL REGULATORY PROTEIN GABR"/>
    <property type="match status" value="1"/>
</dbReference>
<feature type="domain" description="HTH gntR-type" evidence="6">
    <location>
        <begin position="2"/>
        <end position="70"/>
    </location>
</feature>
<keyword evidence="4" id="KW-0238">DNA-binding</keyword>
<keyword evidence="7" id="KW-0808">Transferase</keyword>
<evidence type="ECO:0000256" key="3">
    <source>
        <dbReference type="ARBA" id="ARBA00023015"/>
    </source>
</evidence>
<keyword evidence="2" id="KW-0663">Pyridoxal phosphate</keyword>
<keyword evidence="8" id="KW-1185">Reference proteome</keyword>
<dbReference type="InterPro" id="IPR015424">
    <property type="entry name" value="PyrdxlP-dep_Trfase"/>
</dbReference>
<dbReference type="Gene3D" id="3.40.640.10">
    <property type="entry name" value="Type I PLP-dependent aspartate aminotransferase-like (Major domain)"/>
    <property type="match status" value="1"/>
</dbReference>
<comment type="caution">
    <text evidence="7">The sequence shown here is derived from an EMBL/GenBank/DDBJ whole genome shotgun (WGS) entry which is preliminary data.</text>
</comment>
<protein>
    <submittedName>
        <fullName evidence="7">PLP-dependent aminotransferase family protein</fullName>
    </submittedName>
</protein>
<dbReference type="AlphaFoldDB" id="A0A9J6P7C2"/>
<reference evidence="7" key="1">
    <citation type="journal article" date="2021" name="mSystems">
        <title>Bacteria and Archaea Synergistically Convert Glycine Betaine to Biogenic Methane in the Formosa Cold Seep of the South China Sea.</title>
        <authorList>
            <person name="Li L."/>
            <person name="Zhang W."/>
            <person name="Zhang S."/>
            <person name="Song L."/>
            <person name="Sun Q."/>
            <person name="Zhang H."/>
            <person name="Xiang H."/>
            <person name="Dong X."/>
        </authorList>
    </citation>
    <scope>NUCLEOTIDE SEQUENCE</scope>
    <source>
        <strain evidence="7">ZWT</strain>
    </source>
</reference>
<keyword evidence="5" id="KW-0804">Transcription</keyword>
<dbReference type="SUPFAM" id="SSF53383">
    <property type="entry name" value="PLP-dependent transferases"/>
    <property type="match status" value="1"/>
</dbReference>
<comment type="similarity">
    <text evidence="1">In the C-terminal section; belongs to the class-I pyridoxal-phosphate-dependent aminotransferase family.</text>
</comment>
<accession>A0A9J6P7C2</accession>
<evidence type="ECO:0000313" key="8">
    <source>
        <dbReference type="Proteomes" id="UP001056429"/>
    </source>
</evidence>
<sequence>MGNKYEIIMEYINKLIYEEKIVQGGKLPTVRELADKFKCSKSTVLRAFKELEGEHKIYSIPKSGYYLVDKPENDKVHTKVINFSAVLPDEKLLPYREFNHSINRAVEIYKSSLFTYGDKQGILSLREVLVEHFAQHQIFTSKDEIFITTGSQQGLNILTRMRFPNNKKAILVEQPTYKLMHDLADVNNIHMIGIKRDRNGINLSELEEIFKKEEIKFFYTIPRFHNPLGTSYDEFTKKKIVELANKYDVYIVEDDYLADIEIKSGRLPIHYYDINDRVIYVKSYAKSFMPGIRIGAVILNDDLREEFLKYKRLFDLNTSVLAQGALDIYIRTGMYNNHIMKAKKEYKKKMDFVREYLKGYSNDDVEIYIPETGFFIWITMKKKINIDILRRRLNKQEVIISSSEGFSIENKESDSNLRLCISAISTDDIRRGLSIVLHEIEKLIYTKISNKSIY</sequence>
<organism evidence="7 8">
    <name type="scientific">Oceanirhabdus seepicola</name>
    <dbReference type="NCBI Taxonomy" id="2828781"/>
    <lineage>
        <taxon>Bacteria</taxon>
        <taxon>Bacillati</taxon>
        <taxon>Bacillota</taxon>
        <taxon>Clostridia</taxon>
        <taxon>Eubacteriales</taxon>
        <taxon>Clostridiaceae</taxon>
        <taxon>Oceanirhabdus</taxon>
    </lineage>
</organism>
<dbReference type="SMART" id="SM00345">
    <property type="entry name" value="HTH_GNTR"/>
    <property type="match status" value="1"/>
</dbReference>
<dbReference type="InterPro" id="IPR015422">
    <property type="entry name" value="PyrdxlP-dep_Trfase_small"/>
</dbReference>
<dbReference type="InterPro" id="IPR015421">
    <property type="entry name" value="PyrdxlP-dep_Trfase_major"/>
</dbReference>
<dbReference type="InterPro" id="IPR000524">
    <property type="entry name" value="Tscrpt_reg_HTH_GntR"/>
</dbReference>
<proteinExistence type="inferred from homology"/>
<dbReference type="InterPro" id="IPR036388">
    <property type="entry name" value="WH-like_DNA-bd_sf"/>
</dbReference>
<evidence type="ECO:0000313" key="7">
    <source>
        <dbReference type="EMBL" id="MCM1992156.1"/>
    </source>
</evidence>